<gene>
    <name evidence="1" type="ORF">PXEA_LOCUS7953</name>
</gene>
<dbReference type="AlphaFoldDB" id="A0A448WL57"/>
<comment type="caution">
    <text evidence="1">The sequence shown here is derived from an EMBL/GenBank/DDBJ whole genome shotgun (WGS) entry which is preliminary data.</text>
</comment>
<evidence type="ECO:0000313" key="1">
    <source>
        <dbReference type="EMBL" id="VEL14513.1"/>
    </source>
</evidence>
<dbReference type="EMBL" id="CAAALY010021430">
    <property type="protein sequence ID" value="VEL14513.1"/>
    <property type="molecule type" value="Genomic_DNA"/>
</dbReference>
<name>A0A448WL57_9PLAT</name>
<reference evidence="1" key="1">
    <citation type="submission" date="2018-11" db="EMBL/GenBank/DDBJ databases">
        <authorList>
            <consortium name="Pathogen Informatics"/>
        </authorList>
    </citation>
    <scope>NUCLEOTIDE SEQUENCE</scope>
</reference>
<organism evidence="1 2">
    <name type="scientific">Protopolystoma xenopodis</name>
    <dbReference type="NCBI Taxonomy" id="117903"/>
    <lineage>
        <taxon>Eukaryota</taxon>
        <taxon>Metazoa</taxon>
        <taxon>Spiralia</taxon>
        <taxon>Lophotrochozoa</taxon>
        <taxon>Platyhelminthes</taxon>
        <taxon>Monogenea</taxon>
        <taxon>Polyopisthocotylea</taxon>
        <taxon>Polystomatidea</taxon>
        <taxon>Polystomatidae</taxon>
        <taxon>Protopolystoma</taxon>
    </lineage>
</organism>
<dbReference type="Proteomes" id="UP000784294">
    <property type="component" value="Unassembled WGS sequence"/>
</dbReference>
<protein>
    <submittedName>
        <fullName evidence="1">Uncharacterized protein</fullName>
    </submittedName>
</protein>
<keyword evidence="2" id="KW-1185">Reference proteome</keyword>
<accession>A0A448WL57</accession>
<sequence length="131" mass="14723">MAGLTDDADHDAGEAIENVLSPLSDAGNHGNHYVKRLRARCVLLRRPDNKNTLRQRSQPTSLLSLASKWKLSSKVDCNLYLAYILSAIPTINKLHSTLNENRLRENYDEEIRRSISPEDVGCSVLCYSRLA</sequence>
<proteinExistence type="predicted"/>
<evidence type="ECO:0000313" key="2">
    <source>
        <dbReference type="Proteomes" id="UP000784294"/>
    </source>
</evidence>